<gene>
    <name evidence="1" type="ORF">Amon02_001119600</name>
</gene>
<dbReference type="Proteomes" id="UP001165064">
    <property type="component" value="Unassembled WGS sequence"/>
</dbReference>
<evidence type="ECO:0000313" key="1">
    <source>
        <dbReference type="EMBL" id="GMF01220.1"/>
    </source>
</evidence>
<comment type="caution">
    <text evidence="1">The sequence shown here is derived from an EMBL/GenBank/DDBJ whole genome shotgun (WGS) entry which is preliminary data.</text>
</comment>
<proteinExistence type="predicted"/>
<name>A0ACB5U446_AMBMO</name>
<dbReference type="EMBL" id="BSXS01011761">
    <property type="protein sequence ID" value="GMF01220.1"/>
    <property type="molecule type" value="Genomic_DNA"/>
</dbReference>
<keyword evidence="2" id="KW-1185">Reference proteome</keyword>
<accession>A0ACB5U446</accession>
<protein>
    <submittedName>
        <fullName evidence="1">Unnamed protein product</fullName>
    </submittedName>
</protein>
<sequence>MDSAAVEDSSSDEGEEDDEDAEDIQEEEKEVTQEPSEEPVIVVEEKKDEVEDVKTEEAHVSEKDDIKSVEPAESVEETVPAATIVKENENTPAHVSFVDPDSEDTIEGTNIEVPDINDIIAQDSDDETAAVEVSSTADIIAPVVMSTSTSKGDEPIVDNSLGVSSDSTVKAGEDDEFPTVQNEVTSKINVDTKNDNGNDTQHEILSNVNDSSIIDLDAIRI</sequence>
<evidence type="ECO:0000313" key="2">
    <source>
        <dbReference type="Proteomes" id="UP001165064"/>
    </source>
</evidence>
<organism evidence="1 2">
    <name type="scientific">Ambrosiozyma monospora</name>
    <name type="common">Yeast</name>
    <name type="synonym">Endomycopsis monosporus</name>
    <dbReference type="NCBI Taxonomy" id="43982"/>
    <lineage>
        <taxon>Eukaryota</taxon>
        <taxon>Fungi</taxon>
        <taxon>Dikarya</taxon>
        <taxon>Ascomycota</taxon>
        <taxon>Saccharomycotina</taxon>
        <taxon>Pichiomycetes</taxon>
        <taxon>Pichiales</taxon>
        <taxon>Pichiaceae</taxon>
        <taxon>Ambrosiozyma</taxon>
    </lineage>
</organism>
<reference evidence="1" key="1">
    <citation type="submission" date="2023-04" db="EMBL/GenBank/DDBJ databases">
        <title>Ambrosiozyma monospora NBRC 10751.</title>
        <authorList>
            <person name="Ichikawa N."/>
            <person name="Sato H."/>
            <person name="Tonouchi N."/>
        </authorList>
    </citation>
    <scope>NUCLEOTIDE SEQUENCE</scope>
    <source>
        <strain evidence="1">NBRC 10751</strain>
    </source>
</reference>